<feature type="transmembrane region" description="Helical" evidence="1">
    <location>
        <begin position="98"/>
        <end position="119"/>
    </location>
</feature>
<dbReference type="Proteomes" id="UP000461670">
    <property type="component" value="Unassembled WGS sequence"/>
</dbReference>
<feature type="transmembrane region" description="Helical" evidence="1">
    <location>
        <begin position="71"/>
        <end position="92"/>
    </location>
</feature>
<evidence type="ECO:0000313" key="3">
    <source>
        <dbReference type="Proteomes" id="UP000461670"/>
    </source>
</evidence>
<dbReference type="EMBL" id="WNDQ01000007">
    <property type="protein sequence ID" value="KAF1023048.1"/>
    <property type="molecule type" value="Genomic_DNA"/>
</dbReference>
<dbReference type="AlphaFoldDB" id="A0A7V8FR51"/>
<keyword evidence="1" id="KW-1133">Transmembrane helix</keyword>
<keyword evidence="1" id="KW-0812">Transmembrane</keyword>
<evidence type="ECO:0008006" key="4">
    <source>
        <dbReference type="Google" id="ProtNLM"/>
    </source>
</evidence>
<evidence type="ECO:0000313" key="2">
    <source>
        <dbReference type="EMBL" id="KAF1023048.1"/>
    </source>
</evidence>
<feature type="transmembrane region" description="Helical" evidence="1">
    <location>
        <begin position="43"/>
        <end position="59"/>
    </location>
</feature>
<reference evidence="3" key="1">
    <citation type="journal article" date="2020" name="MBio">
        <title>Horizontal gene transfer to a defensive symbiont with a reduced genome amongst a multipartite beetle microbiome.</title>
        <authorList>
            <person name="Waterworth S.C."/>
            <person name="Florez L.V."/>
            <person name="Rees E.R."/>
            <person name="Hertweck C."/>
            <person name="Kaltenpoth M."/>
            <person name="Kwan J.C."/>
        </authorList>
    </citation>
    <scope>NUCLEOTIDE SEQUENCE [LARGE SCALE GENOMIC DNA]</scope>
</reference>
<accession>A0A7V8FR51</accession>
<gene>
    <name evidence="2" type="ORF">GAK30_00738</name>
</gene>
<feature type="transmembrane region" description="Helical" evidence="1">
    <location>
        <begin position="165"/>
        <end position="186"/>
    </location>
</feature>
<evidence type="ECO:0000256" key="1">
    <source>
        <dbReference type="SAM" id="Phobius"/>
    </source>
</evidence>
<proteinExistence type="predicted"/>
<organism evidence="2 3">
    <name type="scientific">Paracidovorax wautersii</name>
    <dbReference type="NCBI Taxonomy" id="1177982"/>
    <lineage>
        <taxon>Bacteria</taxon>
        <taxon>Pseudomonadati</taxon>
        <taxon>Pseudomonadota</taxon>
        <taxon>Betaproteobacteria</taxon>
        <taxon>Burkholderiales</taxon>
        <taxon>Comamonadaceae</taxon>
        <taxon>Paracidovorax</taxon>
    </lineage>
</organism>
<keyword evidence="1" id="KW-0472">Membrane</keyword>
<protein>
    <recommendedName>
        <fullName evidence="4">Intracellular septation protein A</fullName>
    </recommendedName>
</protein>
<feature type="transmembrane region" description="Helical" evidence="1">
    <location>
        <begin position="17"/>
        <end position="37"/>
    </location>
</feature>
<sequence length="198" mass="21767">MRSCDCKTQPEAALKRLMSVCLLLAGVAYPLLVYASLGQVQPRGLLLVLAGLWLLRALWPGQAAGGWRLPAIAVLVCLALALFNDALGLRWYPVLVNMGFLVVFASSLVTGPSVIERLARLKEPGLSGAGQRYTRRVTQVWCVFLAINGLMAGALAVWADWYWWTLYNGLLSYVAMGVLLGGEWLLRPHARRRMEAKA</sequence>
<name>A0A7V8FR51_9BURK</name>
<feature type="transmembrane region" description="Helical" evidence="1">
    <location>
        <begin position="140"/>
        <end position="159"/>
    </location>
</feature>
<comment type="caution">
    <text evidence="2">The sequence shown here is derived from an EMBL/GenBank/DDBJ whole genome shotgun (WGS) entry which is preliminary data.</text>
</comment>